<keyword evidence="2" id="KW-1185">Reference proteome</keyword>
<reference evidence="1 2" key="1">
    <citation type="journal article" date="2016" name="Int. J. Syst. Evol. Microbiol.">
        <title>Pontibacter aydingkolensis sp. nov., isolated from soil of a salt lake.</title>
        <authorList>
            <person name="Osman G."/>
            <person name="Zhang T."/>
            <person name="Lou K."/>
            <person name="Gao Y."/>
            <person name="Chang W."/>
            <person name="Lin Q."/>
            <person name="Yang H.M."/>
            <person name="Huo X.D."/>
            <person name="Wang N."/>
        </authorList>
    </citation>
    <scope>NUCLEOTIDE SEQUENCE [LARGE SCALE GENOMIC DNA]</scope>
    <source>
        <strain evidence="1 2">KACC 19255</strain>
    </source>
</reference>
<evidence type="ECO:0000313" key="2">
    <source>
        <dbReference type="Proteomes" id="UP000813018"/>
    </source>
</evidence>
<accession>A0ABS7CQS7</accession>
<gene>
    <name evidence="1" type="ORF">K0O23_03940</name>
</gene>
<dbReference type="RefSeq" id="WP_219876085.1">
    <property type="nucleotide sequence ID" value="NZ_JAHYXK010000002.1"/>
</dbReference>
<comment type="caution">
    <text evidence="1">The sequence shown here is derived from an EMBL/GenBank/DDBJ whole genome shotgun (WGS) entry which is preliminary data.</text>
</comment>
<protein>
    <submittedName>
        <fullName evidence="1">Uncharacterized protein</fullName>
    </submittedName>
</protein>
<dbReference type="Proteomes" id="UP000813018">
    <property type="component" value="Unassembled WGS sequence"/>
</dbReference>
<dbReference type="EMBL" id="JAHYXK010000002">
    <property type="protein sequence ID" value="MBW7466206.1"/>
    <property type="molecule type" value="Genomic_DNA"/>
</dbReference>
<sequence length="101" mass="11457">MQAQDFLLNEDGDLAIVNGDLVAGDSDNQHVWDILISHKGWYKEFPFVGVGLQSYLKSAGMQQELKSEIQIQLQSDGYKVKEVTVGDLEKMEIEWDVTRII</sequence>
<proteinExistence type="predicted"/>
<name>A0ABS7CQS7_9BACT</name>
<organism evidence="1 2">
    <name type="scientific">Pontibacter aydingkolensis</name>
    <dbReference type="NCBI Taxonomy" id="1911536"/>
    <lineage>
        <taxon>Bacteria</taxon>
        <taxon>Pseudomonadati</taxon>
        <taxon>Bacteroidota</taxon>
        <taxon>Cytophagia</taxon>
        <taxon>Cytophagales</taxon>
        <taxon>Hymenobacteraceae</taxon>
        <taxon>Pontibacter</taxon>
    </lineage>
</organism>
<evidence type="ECO:0000313" key="1">
    <source>
        <dbReference type="EMBL" id="MBW7466206.1"/>
    </source>
</evidence>